<evidence type="ECO:0000256" key="1">
    <source>
        <dbReference type="SAM" id="MobiDB-lite"/>
    </source>
</evidence>
<reference evidence="2" key="2">
    <citation type="submission" date="2021-04" db="EMBL/GenBank/DDBJ databases">
        <authorList>
            <person name="Podell S."/>
        </authorList>
    </citation>
    <scope>NUCLEOTIDE SEQUENCE</scope>
    <source>
        <strain evidence="2">Hildebrandi</strain>
    </source>
</reference>
<feature type="region of interest" description="Disordered" evidence="1">
    <location>
        <begin position="1"/>
        <end position="43"/>
    </location>
</feature>
<accession>A0A9K3L6H7</accession>
<feature type="compositionally biased region" description="Low complexity" evidence="1">
    <location>
        <begin position="175"/>
        <end position="195"/>
    </location>
</feature>
<dbReference type="Proteomes" id="UP000693970">
    <property type="component" value="Unassembled WGS sequence"/>
</dbReference>
<protein>
    <submittedName>
        <fullName evidence="2">Uncharacterized protein</fullName>
    </submittedName>
</protein>
<keyword evidence="3" id="KW-1185">Reference proteome</keyword>
<comment type="caution">
    <text evidence="2">The sequence shown here is derived from an EMBL/GenBank/DDBJ whole genome shotgun (WGS) entry which is preliminary data.</text>
</comment>
<feature type="compositionally biased region" description="Acidic residues" evidence="1">
    <location>
        <begin position="1"/>
        <end position="14"/>
    </location>
</feature>
<dbReference type="AlphaFoldDB" id="A0A9K3L6H7"/>
<feature type="compositionally biased region" description="Basic and acidic residues" evidence="1">
    <location>
        <begin position="401"/>
        <end position="413"/>
    </location>
</feature>
<evidence type="ECO:0000313" key="2">
    <source>
        <dbReference type="EMBL" id="KAG7355548.1"/>
    </source>
</evidence>
<proteinExistence type="predicted"/>
<organism evidence="2 3">
    <name type="scientific">Nitzschia inconspicua</name>
    <dbReference type="NCBI Taxonomy" id="303405"/>
    <lineage>
        <taxon>Eukaryota</taxon>
        <taxon>Sar</taxon>
        <taxon>Stramenopiles</taxon>
        <taxon>Ochrophyta</taxon>
        <taxon>Bacillariophyta</taxon>
        <taxon>Bacillariophyceae</taxon>
        <taxon>Bacillariophycidae</taxon>
        <taxon>Bacillariales</taxon>
        <taxon>Bacillariaceae</taxon>
        <taxon>Nitzschia</taxon>
    </lineage>
</organism>
<sequence>MPTVASDDDDDDDPSLPSGVNGNGAEVPDTNNNGGPDEESVVRDDTTTIGALQRYMETISQQDPKKKTRIMLTLCFAYIPDFSTDVFPYNHKVFVNSKRQHKPTRAVLKKEIQRRNPLLKGYKNRSTASLLLMLAEEKFKLPSVDMDYLQRFLLEYKTDCENKIMGSTSNSCCDPPTATTTTTTTTTPTSTANATATPRITTDDRLRLIEAFLSEKAKRKMSVTQGCLNLQESDARHSVIIALGDYFDTVSRVFNDETWIPTLTSLPDLHPDLADARELPLKEYRTTKAKVKEIHTEMTNHLHAMVMKWEQSGNGGQQRSDDDEDWGTFDPDLVVDGGGDDDRRDFLPAGGNATKYYLLYYWHKLDMEGYLQTTLVKLPDRVKASSDRFTSGSQSAAKRPKTSDRQPDPDRQPDVLAARTMNARVGFEERRIGNEEVEERRIENEEIEERPIGNEEVEERHIENEEVEERRIRNEDRHAGNEEFEERRIRIEERRIGIEERRIGMEERRLRNEEMNTSTKLRMELTGKILQLDREMEAIGNPSNSLYGKLNKAKRKYEQLLDSSEGLIH</sequence>
<name>A0A9K3L6H7_9STRA</name>
<feature type="compositionally biased region" description="Polar residues" evidence="1">
    <location>
        <begin position="387"/>
        <end position="396"/>
    </location>
</feature>
<feature type="region of interest" description="Disordered" evidence="1">
    <location>
        <begin position="171"/>
        <end position="195"/>
    </location>
</feature>
<evidence type="ECO:0000313" key="3">
    <source>
        <dbReference type="Proteomes" id="UP000693970"/>
    </source>
</evidence>
<feature type="region of interest" description="Disordered" evidence="1">
    <location>
        <begin position="386"/>
        <end position="416"/>
    </location>
</feature>
<dbReference type="EMBL" id="JAGRRH010000015">
    <property type="protein sequence ID" value="KAG7355548.1"/>
    <property type="molecule type" value="Genomic_DNA"/>
</dbReference>
<gene>
    <name evidence="2" type="ORF">IV203_000234</name>
</gene>
<feature type="region of interest" description="Disordered" evidence="1">
    <location>
        <begin position="311"/>
        <end position="347"/>
    </location>
</feature>
<reference evidence="2" key="1">
    <citation type="journal article" date="2021" name="Sci. Rep.">
        <title>Diploid genomic architecture of Nitzschia inconspicua, an elite biomass production diatom.</title>
        <authorList>
            <person name="Oliver A."/>
            <person name="Podell S."/>
            <person name="Pinowska A."/>
            <person name="Traller J.C."/>
            <person name="Smith S.R."/>
            <person name="McClure R."/>
            <person name="Beliaev A."/>
            <person name="Bohutskyi P."/>
            <person name="Hill E.A."/>
            <person name="Rabines A."/>
            <person name="Zheng H."/>
            <person name="Allen L.Z."/>
            <person name="Kuo A."/>
            <person name="Grigoriev I.V."/>
            <person name="Allen A.E."/>
            <person name="Hazlebeck D."/>
            <person name="Allen E.E."/>
        </authorList>
    </citation>
    <scope>NUCLEOTIDE SEQUENCE</scope>
    <source>
        <strain evidence="2">Hildebrandi</strain>
    </source>
</reference>